<feature type="domain" description="3-keto-alpha-glucoside-1,2-lyase/3-keto-2-hydroxy-glucal hydratase" evidence="1">
    <location>
        <begin position="23"/>
        <end position="209"/>
    </location>
</feature>
<sequence length="211" mass="23321">MVTGLLLGFQWTIVNAQSDSEGFLELFNGKDLSGWVGNKTDYVVEDGVLVIRPDRGGQGNLFTEKEYEDFHFKFDFQLTPGANNGLGIRAPLKGDAAYVGMELQILDNTAEKYANLHEYQYHGSVYGVIAAKRGFLKPVGEWNSEEVIVKGNKVKVILNGHTIVNGDIKKASKNGTKDGKDHPGLLREKGHIGFLGHGSVVKFKNIWIKEL</sequence>
<accession>A0ABR9ATS8</accession>
<reference evidence="2 3" key="1">
    <citation type="submission" date="2020-09" db="EMBL/GenBank/DDBJ databases">
        <title>Echinicola sp. CAU 1574 isolated from sand of Sido Beach.</title>
        <authorList>
            <person name="Kim W."/>
        </authorList>
    </citation>
    <scope>NUCLEOTIDE SEQUENCE [LARGE SCALE GENOMIC DNA]</scope>
    <source>
        <strain evidence="2 3">CAU 1574</strain>
    </source>
</reference>
<keyword evidence="3" id="KW-1185">Reference proteome</keyword>
<name>A0ABR9ATS8_9BACT</name>
<dbReference type="Proteomes" id="UP000647133">
    <property type="component" value="Unassembled WGS sequence"/>
</dbReference>
<comment type="caution">
    <text evidence="2">The sequence shown here is derived from an EMBL/GenBank/DDBJ whole genome shotgun (WGS) entry which is preliminary data.</text>
</comment>
<evidence type="ECO:0000259" key="1">
    <source>
        <dbReference type="Pfam" id="PF06439"/>
    </source>
</evidence>
<gene>
    <name evidence="2" type="ORF">IFO69_21200</name>
</gene>
<protein>
    <submittedName>
        <fullName evidence="2">DUF1080 domain-containing protein</fullName>
    </submittedName>
</protein>
<dbReference type="InterPro" id="IPR010496">
    <property type="entry name" value="AL/BT2_dom"/>
</dbReference>
<evidence type="ECO:0000313" key="2">
    <source>
        <dbReference type="EMBL" id="MBD8491283.1"/>
    </source>
</evidence>
<dbReference type="Pfam" id="PF06439">
    <property type="entry name" value="3keto-disac_hyd"/>
    <property type="match status" value="1"/>
</dbReference>
<organism evidence="2 3">
    <name type="scientific">Echinicola arenosa</name>
    <dbReference type="NCBI Taxonomy" id="2774144"/>
    <lineage>
        <taxon>Bacteria</taxon>
        <taxon>Pseudomonadati</taxon>
        <taxon>Bacteroidota</taxon>
        <taxon>Cytophagia</taxon>
        <taxon>Cytophagales</taxon>
        <taxon>Cyclobacteriaceae</taxon>
        <taxon>Echinicola</taxon>
    </lineage>
</organism>
<dbReference type="EMBL" id="JACYTQ010000012">
    <property type="protein sequence ID" value="MBD8491283.1"/>
    <property type="molecule type" value="Genomic_DNA"/>
</dbReference>
<dbReference type="Gene3D" id="2.60.120.560">
    <property type="entry name" value="Exo-inulinase, domain 1"/>
    <property type="match status" value="1"/>
</dbReference>
<proteinExistence type="predicted"/>
<evidence type="ECO:0000313" key="3">
    <source>
        <dbReference type="Proteomes" id="UP000647133"/>
    </source>
</evidence>